<gene>
    <name evidence="3" type="ORF">MNBD_GAMMA24-989</name>
</gene>
<organism evidence="3">
    <name type="scientific">hydrothermal vent metagenome</name>
    <dbReference type="NCBI Taxonomy" id="652676"/>
    <lineage>
        <taxon>unclassified sequences</taxon>
        <taxon>metagenomes</taxon>
        <taxon>ecological metagenomes</taxon>
    </lineage>
</organism>
<accession>A0A3B1B8R1</accession>
<dbReference type="CDD" id="cd03789">
    <property type="entry name" value="GT9_LPS_heptosyltransferase"/>
    <property type="match status" value="1"/>
</dbReference>
<dbReference type="InterPro" id="IPR051199">
    <property type="entry name" value="LPS_LOS_Heptosyltrfase"/>
</dbReference>
<keyword evidence="2 3" id="KW-0808">Transferase</keyword>
<proteinExistence type="predicted"/>
<dbReference type="AlphaFoldDB" id="A0A3B1B8R1"/>
<evidence type="ECO:0000256" key="1">
    <source>
        <dbReference type="ARBA" id="ARBA00022676"/>
    </source>
</evidence>
<dbReference type="InterPro" id="IPR002201">
    <property type="entry name" value="Glyco_trans_9"/>
</dbReference>
<dbReference type="SUPFAM" id="SSF53756">
    <property type="entry name" value="UDP-Glycosyltransferase/glycogen phosphorylase"/>
    <property type="match status" value="1"/>
</dbReference>
<dbReference type="EMBL" id="UOFZ01000185">
    <property type="protein sequence ID" value="VAX14639.1"/>
    <property type="molecule type" value="Genomic_DNA"/>
</dbReference>
<dbReference type="GO" id="GO:0008713">
    <property type="term" value="F:ADP-heptose-lipopolysaccharide heptosyltransferase activity"/>
    <property type="evidence" value="ECO:0007669"/>
    <property type="project" value="TreeGrafter"/>
</dbReference>
<reference evidence="3" key="1">
    <citation type="submission" date="2018-06" db="EMBL/GenBank/DDBJ databases">
        <authorList>
            <person name="Zhirakovskaya E."/>
        </authorList>
    </citation>
    <scope>NUCLEOTIDE SEQUENCE</scope>
</reference>
<evidence type="ECO:0000313" key="3">
    <source>
        <dbReference type="EMBL" id="VAX14639.1"/>
    </source>
</evidence>
<keyword evidence="1" id="KW-0328">Glycosyltransferase</keyword>
<name>A0A3B1B8R1_9ZZZZ</name>
<sequence length="290" mass="32509">EACEYIDHVILDPGKKGGFWKLTKQLRKQHYNAVISLYSTTRIGLTVYLAGIPERIAPATKLAQIFYTKRLSQHRSLSRKPEYAYNRDLVNYYLFLHGYKPAPLPAPPYLHFDDAHISLLKQEFCQQHDINTDSKLIFIHPGSGGSAANLSLSQFALLARSLQATGSLHIVISCGPAEVAQAQQLSHLLGDCQHSLYVSDEGLRRFAEHLQFADLFISGSTGPLHIAGALDRPTAAFYTRRRSATSLRWQTLNSDDRRLAFSPPEDAEQEDMDSIDIAKAARQISEKFLL</sequence>
<dbReference type="PANTHER" id="PTHR30160:SF15">
    <property type="entry name" value="GLYCOSYLTRANSFERASE HI_0523-RELATED"/>
    <property type="match status" value="1"/>
</dbReference>
<dbReference type="PANTHER" id="PTHR30160">
    <property type="entry name" value="TETRAACYLDISACCHARIDE 4'-KINASE-RELATED"/>
    <property type="match status" value="1"/>
</dbReference>
<dbReference type="GO" id="GO:0009244">
    <property type="term" value="P:lipopolysaccharide core region biosynthetic process"/>
    <property type="evidence" value="ECO:0007669"/>
    <property type="project" value="TreeGrafter"/>
</dbReference>
<dbReference type="Gene3D" id="3.40.50.2000">
    <property type="entry name" value="Glycogen Phosphorylase B"/>
    <property type="match status" value="2"/>
</dbReference>
<evidence type="ECO:0000256" key="2">
    <source>
        <dbReference type="ARBA" id="ARBA00022679"/>
    </source>
</evidence>
<protein>
    <submittedName>
        <fullName evidence="3">ADP-heptose--lipooligosaccharide heptosyltransferase II</fullName>
    </submittedName>
</protein>
<feature type="non-terminal residue" evidence="3">
    <location>
        <position position="1"/>
    </location>
</feature>
<dbReference type="GO" id="GO:0005829">
    <property type="term" value="C:cytosol"/>
    <property type="evidence" value="ECO:0007669"/>
    <property type="project" value="TreeGrafter"/>
</dbReference>
<dbReference type="Pfam" id="PF01075">
    <property type="entry name" value="Glyco_transf_9"/>
    <property type="match status" value="1"/>
</dbReference>